<dbReference type="Proteomes" id="UP000320184">
    <property type="component" value="Unassembled WGS sequence"/>
</dbReference>
<organism evidence="2 3">
    <name type="scientific">Eiseniibacteriota bacterium</name>
    <dbReference type="NCBI Taxonomy" id="2212470"/>
    <lineage>
        <taxon>Bacteria</taxon>
        <taxon>Candidatus Eiseniibacteriota</taxon>
    </lineage>
</organism>
<comment type="caution">
    <text evidence="2">The sequence shown here is derived from an EMBL/GenBank/DDBJ whole genome shotgun (WGS) entry which is preliminary data.</text>
</comment>
<feature type="region of interest" description="Disordered" evidence="1">
    <location>
        <begin position="45"/>
        <end position="68"/>
    </location>
</feature>
<protein>
    <submittedName>
        <fullName evidence="2">Uncharacterized protein</fullName>
    </submittedName>
</protein>
<reference evidence="2 3" key="1">
    <citation type="journal article" date="2019" name="Nat. Microbiol.">
        <title>Mediterranean grassland soil C-N compound turnover is dependent on rainfall and depth, and is mediated by genomically divergent microorganisms.</title>
        <authorList>
            <person name="Diamond S."/>
            <person name="Andeer P.F."/>
            <person name="Li Z."/>
            <person name="Crits-Christoph A."/>
            <person name="Burstein D."/>
            <person name="Anantharaman K."/>
            <person name="Lane K.R."/>
            <person name="Thomas B.C."/>
            <person name="Pan C."/>
            <person name="Northen T.R."/>
            <person name="Banfield J.F."/>
        </authorList>
    </citation>
    <scope>NUCLEOTIDE SEQUENCE [LARGE SCALE GENOMIC DNA]</scope>
    <source>
        <strain evidence="2">WS_3</strain>
    </source>
</reference>
<proteinExistence type="predicted"/>
<feature type="region of interest" description="Disordered" evidence="1">
    <location>
        <begin position="1"/>
        <end position="30"/>
    </location>
</feature>
<accession>A0A538S7I0</accession>
<sequence length="68" mass="7201">MSCHRCLRPTAHDADPTAAEPADSACEGHPPTALETLRRAVHARSIQSAQAASEDPAESPIRAAWIIS</sequence>
<name>A0A538S7I0_UNCEI</name>
<dbReference type="EMBL" id="VBOT01000190">
    <property type="protein sequence ID" value="TMQ47310.1"/>
    <property type="molecule type" value="Genomic_DNA"/>
</dbReference>
<evidence type="ECO:0000313" key="3">
    <source>
        <dbReference type="Proteomes" id="UP000320184"/>
    </source>
</evidence>
<gene>
    <name evidence="2" type="ORF">E6K73_13835</name>
</gene>
<dbReference type="AlphaFoldDB" id="A0A538S7I0"/>
<evidence type="ECO:0000313" key="2">
    <source>
        <dbReference type="EMBL" id="TMQ47310.1"/>
    </source>
</evidence>
<evidence type="ECO:0000256" key="1">
    <source>
        <dbReference type="SAM" id="MobiDB-lite"/>
    </source>
</evidence>